<dbReference type="PANTHER" id="PTHR28049:SF1">
    <property type="entry name" value="DSC E3 UBIQUITIN LIGASE COMPLEX SUBUNIT 3"/>
    <property type="match status" value="1"/>
</dbReference>
<keyword evidence="5" id="KW-1185">Reference proteome</keyword>
<feature type="region of interest" description="Disordered" evidence="1">
    <location>
        <begin position="171"/>
        <end position="199"/>
    </location>
</feature>
<feature type="region of interest" description="Disordered" evidence="1">
    <location>
        <begin position="220"/>
        <end position="259"/>
    </location>
</feature>
<dbReference type="FunCoup" id="A0A090CM60">
    <property type="interactions" value="10"/>
</dbReference>
<keyword evidence="2" id="KW-0472">Membrane</keyword>
<protein>
    <recommendedName>
        <fullName evidence="3">Ubiquitin-like domain-containing protein</fullName>
    </recommendedName>
</protein>
<name>A0A090CM60_PODAN</name>
<dbReference type="GO" id="GO:0044695">
    <property type="term" value="C:Dsc E3 ubiquitin ligase complex"/>
    <property type="evidence" value="ECO:0007669"/>
    <property type="project" value="InterPro"/>
</dbReference>
<dbReference type="InParanoid" id="A0A090CM60"/>
<dbReference type="Proteomes" id="UP000001197">
    <property type="component" value="Chromosome 3"/>
</dbReference>
<feature type="domain" description="Ubiquitin-like" evidence="3">
    <location>
        <begin position="111"/>
        <end position="173"/>
    </location>
</feature>
<dbReference type="Pfam" id="PF13373">
    <property type="entry name" value="Dsc3_C"/>
    <property type="match status" value="1"/>
</dbReference>
<dbReference type="InterPro" id="IPR029071">
    <property type="entry name" value="Ubiquitin-like_domsf"/>
</dbReference>
<dbReference type="InterPro" id="IPR025390">
    <property type="entry name" value="Dsc3_C"/>
</dbReference>
<reference evidence="5" key="2">
    <citation type="journal article" date="2014" name="Genetics">
        <title>Maintaining two mating types: Structure of the mating type locus and its role in heterokaryosis in Podospora anserina.</title>
        <authorList>
            <person name="Grognet P."/>
            <person name="Bidard F."/>
            <person name="Kuchly C."/>
            <person name="Tong L.C.H."/>
            <person name="Coppin E."/>
            <person name="Benkhali J.A."/>
            <person name="Couloux A."/>
            <person name="Wincker P."/>
            <person name="Debuchy R."/>
            <person name="Silar P."/>
        </authorList>
    </citation>
    <scope>GENOME REANNOTATION</scope>
    <source>
        <strain evidence="5">S / ATCC MYA-4624 / DSM 980 / FGSC 10383</strain>
    </source>
</reference>
<evidence type="ECO:0000259" key="3">
    <source>
        <dbReference type="PROSITE" id="PS50053"/>
    </source>
</evidence>
<dbReference type="GO" id="GO:0005783">
    <property type="term" value="C:endoplasmic reticulum"/>
    <property type="evidence" value="ECO:0007669"/>
    <property type="project" value="TreeGrafter"/>
</dbReference>
<reference evidence="4 5" key="1">
    <citation type="journal article" date="2008" name="Genome Biol.">
        <title>The genome sequence of the model ascomycete fungus Podospora anserina.</title>
        <authorList>
            <person name="Espagne E."/>
            <person name="Lespinet O."/>
            <person name="Malagnac F."/>
            <person name="Da Silva C."/>
            <person name="Jaillon O."/>
            <person name="Porcel B.M."/>
            <person name="Couloux A."/>
            <person name="Aury J.-M."/>
            <person name="Segurens B."/>
            <person name="Poulain J."/>
            <person name="Anthouard V."/>
            <person name="Grossetete S."/>
            <person name="Khalili H."/>
            <person name="Coppin E."/>
            <person name="Dequard-Chablat M."/>
            <person name="Picard M."/>
            <person name="Contamine V."/>
            <person name="Arnaise S."/>
            <person name="Bourdais A."/>
            <person name="Berteaux-Lecellier V."/>
            <person name="Gautheret D."/>
            <person name="de Vries R.P."/>
            <person name="Battaglia E."/>
            <person name="Coutinho P.M."/>
            <person name="Danchin E.G.J."/>
            <person name="Henrissat B."/>
            <person name="El Khoury R."/>
            <person name="Sainsard-Chanet A."/>
            <person name="Boivin A."/>
            <person name="Pinan-Lucarre B."/>
            <person name="Sellem C.H."/>
            <person name="Debuchy R."/>
            <person name="Wincker P."/>
            <person name="Weissenbach J."/>
            <person name="Silar P."/>
        </authorList>
    </citation>
    <scope>NUCLEOTIDE SEQUENCE [LARGE SCALE GENOMIC DNA]</scope>
    <source>
        <strain evidence="5">S / ATCC MYA-4624 / DSM 980 / FGSC 10383</strain>
    </source>
</reference>
<dbReference type="eggNOG" id="ENOG502RXWC">
    <property type="taxonomic scope" value="Eukaryota"/>
</dbReference>
<dbReference type="AlphaFoldDB" id="A0A090CM60"/>
<dbReference type="InterPro" id="IPR045226">
    <property type="entry name" value="Dsc3"/>
</dbReference>
<dbReference type="Gene3D" id="3.10.20.90">
    <property type="entry name" value="Phosphatidylinositol 3-kinase Catalytic Subunit, Chain A, domain 1"/>
    <property type="match status" value="1"/>
</dbReference>
<feature type="region of interest" description="Disordered" evidence="1">
    <location>
        <begin position="1"/>
        <end position="111"/>
    </location>
</feature>
<feature type="compositionally biased region" description="Polar residues" evidence="1">
    <location>
        <begin position="29"/>
        <end position="43"/>
    </location>
</feature>
<evidence type="ECO:0000313" key="5">
    <source>
        <dbReference type="Proteomes" id="UP000001197"/>
    </source>
</evidence>
<sequence length="386" mass="41376">MPSLLFAGKFGESPKAKTQRPHPCLLFTPASSSSQLPIPNFENTIPPPPTAIMSSSSSSRKSRPKRDTSVGSSSSSSSNERPTAPLLHPSSAPTRARSKSPLPPPPTQQPLHITIRFSTSLPDLELDIPSPSTTTVIALKHLIRQHLTPTTGATSNLRFIHNGRILPDTSPLSTVFKSLPPPPPSQSLPDPKGKRKDAPVPERRVFINCSIGHVLSPEDLETESKAATAPPAAAAPTPAVPEDGGGNRTGREPRGFDRLAGSLTREEIVNLRLTFRGWHAARYTPDDMPSAERMLELEDAWLDDGGGFTGQDAGEGGARQEEEGEGWAGNVDLLVKGMAIGFIFPMGVVGWLLREEGLWSKRMGVFVSLGVLLGVVVGFVREFPGH</sequence>
<dbReference type="PROSITE" id="PS50053">
    <property type="entry name" value="UBIQUITIN_2"/>
    <property type="match status" value="1"/>
</dbReference>
<keyword evidence="2" id="KW-0812">Transmembrane</keyword>
<evidence type="ECO:0000256" key="2">
    <source>
        <dbReference type="SAM" id="Phobius"/>
    </source>
</evidence>
<dbReference type="PANTHER" id="PTHR28049">
    <property type="entry name" value="TRANSMEMBRANE PROTEIN YOR223W"/>
    <property type="match status" value="1"/>
</dbReference>
<dbReference type="SUPFAM" id="SSF54236">
    <property type="entry name" value="Ubiquitin-like"/>
    <property type="match status" value="1"/>
</dbReference>
<proteinExistence type="predicted"/>
<dbReference type="InterPro" id="IPR000626">
    <property type="entry name" value="Ubiquitin-like_dom"/>
</dbReference>
<dbReference type="InterPro" id="IPR019413">
    <property type="entry name" value="Dsc3_ub-like_dom"/>
</dbReference>
<organism evidence="4 5">
    <name type="scientific">Podospora anserina (strain S / ATCC MYA-4624 / DSM 980 / FGSC 10383)</name>
    <name type="common">Pleurage anserina</name>
    <dbReference type="NCBI Taxonomy" id="515849"/>
    <lineage>
        <taxon>Eukaryota</taxon>
        <taxon>Fungi</taxon>
        <taxon>Dikarya</taxon>
        <taxon>Ascomycota</taxon>
        <taxon>Pezizomycotina</taxon>
        <taxon>Sordariomycetes</taxon>
        <taxon>Sordariomycetidae</taxon>
        <taxon>Sordariales</taxon>
        <taxon>Podosporaceae</taxon>
        <taxon>Podospora</taxon>
        <taxon>Podospora anserina</taxon>
    </lineage>
</organism>
<feature type="transmembrane region" description="Helical" evidence="2">
    <location>
        <begin position="333"/>
        <end position="353"/>
    </location>
</feature>
<feature type="transmembrane region" description="Helical" evidence="2">
    <location>
        <begin position="365"/>
        <end position="383"/>
    </location>
</feature>
<feature type="compositionally biased region" description="Low complexity" evidence="1">
    <location>
        <begin position="226"/>
        <end position="237"/>
    </location>
</feature>
<accession>A0A090CM60</accession>
<evidence type="ECO:0000313" key="4">
    <source>
        <dbReference type="EMBL" id="CDP27109.1"/>
    </source>
</evidence>
<dbReference type="Pfam" id="PF10302">
    <property type="entry name" value="Dsc3_N"/>
    <property type="match status" value="1"/>
</dbReference>
<keyword evidence="2" id="KW-1133">Transmembrane helix</keyword>
<evidence type="ECO:0000256" key="1">
    <source>
        <dbReference type="SAM" id="MobiDB-lite"/>
    </source>
</evidence>
<dbReference type="EMBL" id="FO904938">
    <property type="protein sequence ID" value="CDP27109.1"/>
    <property type="molecule type" value="Genomic_DNA"/>
</dbReference>